<comment type="caution">
    <text evidence="3">The sequence shown here is derived from an EMBL/GenBank/DDBJ whole genome shotgun (WGS) entry which is preliminary data.</text>
</comment>
<protein>
    <recommendedName>
        <fullName evidence="2">HAM1-like N-terminal domain-containing protein</fullName>
    </recommendedName>
</protein>
<dbReference type="STRING" id="268505.A0A2A9P2H1"/>
<feature type="compositionally biased region" description="Basic and acidic residues" evidence="1">
    <location>
        <begin position="206"/>
        <end position="218"/>
    </location>
</feature>
<dbReference type="SUPFAM" id="SSF55394">
    <property type="entry name" value="Bactericidal permeability-increasing protein, BPI"/>
    <property type="match status" value="1"/>
</dbReference>
<feature type="domain" description="HAM1-like N-terminal" evidence="2">
    <location>
        <begin position="212"/>
        <end position="597"/>
    </location>
</feature>
<feature type="region of interest" description="Disordered" evidence="1">
    <location>
        <begin position="189"/>
        <end position="236"/>
    </location>
</feature>
<reference evidence="3 4" key="2">
    <citation type="journal article" date="2017" name="Sci. Rep.">
        <title>Ant-infecting Ophiocordyceps genomes reveal a high diversity of potential behavioral manipulation genes and a possible major role for enterotoxins.</title>
        <authorList>
            <person name="de Bekker C."/>
            <person name="Ohm R.A."/>
            <person name="Evans H.C."/>
            <person name="Brachmann A."/>
            <person name="Hughes D.P."/>
        </authorList>
    </citation>
    <scope>NUCLEOTIDE SEQUENCE [LARGE SCALE GENOMIC DNA]</scope>
    <source>
        <strain evidence="3 4">SC16a</strain>
    </source>
</reference>
<name>A0A2A9P2H1_OPHUN</name>
<dbReference type="PANTHER" id="PTHR31138">
    <property type="entry name" value="CHROMOSOME 19, WHOLE GENOME SHOTGUN SEQUENCE"/>
    <property type="match status" value="1"/>
</dbReference>
<dbReference type="Proteomes" id="UP000037136">
    <property type="component" value="Unassembled WGS sequence"/>
</dbReference>
<organism evidence="3 4">
    <name type="scientific">Ophiocordyceps unilateralis</name>
    <name type="common">Zombie-ant fungus</name>
    <name type="synonym">Torrubia unilateralis</name>
    <dbReference type="NCBI Taxonomy" id="268505"/>
    <lineage>
        <taxon>Eukaryota</taxon>
        <taxon>Fungi</taxon>
        <taxon>Dikarya</taxon>
        <taxon>Ascomycota</taxon>
        <taxon>Pezizomycotina</taxon>
        <taxon>Sordariomycetes</taxon>
        <taxon>Hypocreomycetidae</taxon>
        <taxon>Hypocreales</taxon>
        <taxon>Ophiocordycipitaceae</taxon>
        <taxon>Ophiocordyceps</taxon>
    </lineage>
</organism>
<proteinExistence type="predicted"/>
<gene>
    <name evidence="3" type="ORF">XA68_10519</name>
</gene>
<keyword evidence="4" id="KW-1185">Reference proteome</keyword>
<accession>A0A2A9P2H1</accession>
<reference evidence="3 4" key="1">
    <citation type="journal article" date="2015" name="BMC Genomics">
        <title>Gene expression during zombie ant biting behavior reflects the complexity underlying fungal parasitic behavioral manipulation.</title>
        <authorList>
            <person name="de Bekker C."/>
            <person name="Ohm R.A."/>
            <person name="Loreto R.G."/>
            <person name="Sebastian A."/>
            <person name="Albert I."/>
            <person name="Merrow M."/>
            <person name="Brachmann A."/>
            <person name="Hughes D.P."/>
        </authorList>
    </citation>
    <scope>NUCLEOTIDE SEQUENCE [LARGE SCALE GENOMIC DNA]</scope>
    <source>
        <strain evidence="3 4">SC16a</strain>
    </source>
</reference>
<feature type="region of interest" description="Disordered" evidence="1">
    <location>
        <begin position="1"/>
        <end position="24"/>
    </location>
</feature>
<dbReference type="EMBL" id="LAZP02001126">
    <property type="protein sequence ID" value="PFH55171.1"/>
    <property type="molecule type" value="Genomic_DNA"/>
</dbReference>
<evidence type="ECO:0000259" key="2">
    <source>
        <dbReference type="Pfam" id="PF19343"/>
    </source>
</evidence>
<dbReference type="InterPro" id="IPR045967">
    <property type="entry name" value="HAM1-like_N"/>
</dbReference>
<dbReference type="GO" id="GO:0008289">
    <property type="term" value="F:lipid binding"/>
    <property type="evidence" value="ECO:0007669"/>
    <property type="project" value="InterPro"/>
</dbReference>
<dbReference type="InterPro" id="IPR017943">
    <property type="entry name" value="Bactericidal_perm-incr_a/b_dom"/>
</dbReference>
<dbReference type="PANTHER" id="PTHR31138:SF4">
    <property type="entry name" value="DUF5923 DOMAIN-CONTAINING PROTEIN"/>
    <property type="match status" value="1"/>
</dbReference>
<sequence>MLSCFGCGRSRRHHGGGDDEPLLPQYEDETTRQTRLHEKLHTYQMLRAIGNGYMPSNEQLVVHLRCLMSADVLNPEELELSSDGRALVRSAKLWLANFVELLQRKNAEDEVQDFIWHLVRAGSRIDIHHVGAAATASKAKADATATIASLRTVGSLLLANSEFRLFLADLGAVGRDVFRDSTKKLSDVARKAGDELEPSAGASDDASPKKNDKDASPKKKDKTPPSTNNNDAAPSTEDLENQAKDVAHVVVAGAAEVAGEASHSLAQHMDGDERRALLGRLKQAVTGLRRRTDYSSAASTLAQLLQRYVAAYSRLATDTARAVEGDVGTSEDADDAAKNFWRLITSFGQREAWDQVEASFKDVVEAGRSDSGLDKLIHDLARAVEEMLTEPSFFDEADERLARLRERARKMTSKSPVAHSAEDLFKKLDAALRSAADDECVKKLTQSSDRIAHVLSPQGHYVNSHLVNDAIEVFVPMLVSAVQFVPIPRLEVTTPDMDLLLENLVLQPGRTVNQTSFLPYKLQVSTQNDVEVRKDRTRTESAMTSLVRIRLAGLSLAADDVGYWVRMRCGILGSIQDSGIVSLHLDERGVDIALDLEIGRDRMEELVTLRRVRVKMHHLDYTLHQSKFSALAWILKPALRPILRRALEARAAAAADLALRTFNRELVFARERLRATRIANPESLWTFARAVAARLTPGPTPGVDVRAGARPGHAPAFRGRYAPGSLVRLWEEEGATAEQRVFEAGRGAWRNDVFDLKTTPADA</sequence>
<dbReference type="Pfam" id="PF19343">
    <property type="entry name" value="HAM1_N"/>
    <property type="match status" value="1"/>
</dbReference>
<dbReference type="OrthoDB" id="5407957at2759"/>
<evidence type="ECO:0000313" key="3">
    <source>
        <dbReference type="EMBL" id="PFH55171.1"/>
    </source>
</evidence>
<evidence type="ECO:0000313" key="4">
    <source>
        <dbReference type="Proteomes" id="UP000037136"/>
    </source>
</evidence>
<evidence type="ECO:0000256" key="1">
    <source>
        <dbReference type="SAM" id="MobiDB-lite"/>
    </source>
</evidence>
<dbReference type="AlphaFoldDB" id="A0A2A9P2H1"/>